<organism evidence="3 5">
    <name type="scientific">Vitis vinifera</name>
    <name type="common">Grape</name>
    <dbReference type="NCBI Taxonomy" id="29760"/>
    <lineage>
        <taxon>Eukaryota</taxon>
        <taxon>Viridiplantae</taxon>
        <taxon>Streptophyta</taxon>
        <taxon>Embryophyta</taxon>
        <taxon>Tracheophyta</taxon>
        <taxon>Spermatophyta</taxon>
        <taxon>Magnoliopsida</taxon>
        <taxon>eudicotyledons</taxon>
        <taxon>Gunneridae</taxon>
        <taxon>Pentapetalae</taxon>
        <taxon>rosids</taxon>
        <taxon>Vitales</taxon>
        <taxon>Vitaceae</taxon>
        <taxon>Viteae</taxon>
        <taxon>Vitis</taxon>
    </lineage>
</organism>
<accession>A0A438F5R3</accession>
<dbReference type="GO" id="GO:0016740">
    <property type="term" value="F:transferase activity"/>
    <property type="evidence" value="ECO:0007669"/>
    <property type="project" value="UniProtKB-KW"/>
</dbReference>
<keyword evidence="2" id="KW-0732">Signal</keyword>
<evidence type="ECO:0000313" key="3">
    <source>
        <dbReference type="EMBL" id="RVW55347.1"/>
    </source>
</evidence>
<dbReference type="EMBL" id="QGNW01001117">
    <property type="protein sequence ID" value="RVW55347.1"/>
    <property type="molecule type" value="Genomic_DNA"/>
</dbReference>
<dbReference type="InterPro" id="IPR051283">
    <property type="entry name" value="Sec_Metabolite_Acyltrans"/>
</dbReference>
<evidence type="ECO:0000256" key="2">
    <source>
        <dbReference type="SAM" id="SignalP"/>
    </source>
</evidence>
<dbReference type="EMBL" id="QGNW01000005">
    <property type="protein sequence ID" value="RVX21295.1"/>
    <property type="molecule type" value="Genomic_DNA"/>
</dbReference>
<protein>
    <submittedName>
        <fullName evidence="3">Uncharacterized protein</fullName>
    </submittedName>
</protein>
<name>A0A438F5R3_VITVI</name>
<sequence>MGTNRISSLQALLAHLWVLVIRNRRLPEDQETKYIIPIGMRPRVHPPLPQQYFGVAVLGGNVTMKAGELLELGLGHTTWKMNKMISTFTEVEATNFFESWAKNPKLC</sequence>
<dbReference type="InterPro" id="IPR023213">
    <property type="entry name" value="CAT-like_dom_sf"/>
</dbReference>
<dbReference type="PANTHER" id="PTHR31896">
    <property type="entry name" value="FAMILY REGULATORY PROTEIN, PUTATIVE (AFU_ORTHOLOGUE AFUA_3G14730)-RELATED"/>
    <property type="match status" value="1"/>
</dbReference>
<comment type="caution">
    <text evidence="3">The sequence shown here is derived from an EMBL/GenBank/DDBJ whole genome shotgun (WGS) entry which is preliminary data.</text>
</comment>
<feature type="chain" id="PRO_5036108572" evidence="2">
    <location>
        <begin position="23"/>
        <end position="107"/>
    </location>
</feature>
<evidence type="ECO:0000256" key="1">
    <source>
        <dbReference type="ARBA" id="ARBA00022679"/>
    </source>
</evidence>
<proteinExistence type="predicted"/>
<keyword evidence="1" id="KW-0808">Transferase</keyword>
<gene>
    <name evidence="4" type="ORF">CK203_001733</name>
    <name evidence="3" type="ORF">CK203_078402</name>
</gene>
<dbReference type="OrthoDB" id="1862401at2759"/>
<dbReference type="AlphaFoldDB" id="A0A438F5R3"/>
<dbReference type="Pfam" id="PF02458">
    <property type="entry name" value="Transferase"/>
    <property type="match status" value="1"/>
</dbReference>
<dbReference type="Gene3D" id="3.30.559.10">
    <property type="entry name" value="Chloramphenicol acetyltransferase-like domain"/>
    <property type="match status" value="1"/>
</dbReference>
<dbReference type="Proteomes" id="UP000288805">
    <property type="component" value="Unassembled WGS sequence"/>
</dbReference>
<dbReference type="PANTHER" id="PTHR31896:SF43">
    <property type="entry name" value="PROTEIN ENHANCED PSEUDOMONAS SUSCEPTIBILITY 1"/>
    <property type="match status" value="1"/>
</dbReference>
<reference evidence="3 5" key="1">
    <citation type="journal article" date="2018" name="PLoS Genet.">
        <title>Population sequencing reveals clonal diversity and ancestral inbreeding in the grapevine cultivar Chardonnay.</title>
        <authorList>
            <person name="Roach M.J."/>
            <person name="Johnson D.L."/>
            <person name="Bohlmann J."/>
            <person name="van Vuuren H.J."/>
            <person name="Jones S.J."/>
            <person name="Pretorius I.S."/>
            <person name="Schmidt S.A."/>
            <person name="Borneman A.R."/>
        </authorList>
    </citation>
    <scope>NUCLEOTIDE SEQUENCE [LARGE SCALE GENOMIC DNA]</scope>
    <source>
        <strain evidence="5">cv. Chardonnay</strain>
        <strain evidence="3">I10V1</strain>
        <tissue evidence="3">Leaf</tissue>
    </source>
</reference>
<evidence type="ECO:0000313" key="4">
    <source>
        <dbReference type="EMBL" id="RVX21295.1"/>
    </source>
</evidence>
<feature type="signal peptide" evidence="2">
    <location>
        <begin position="1"/>
        <end position="22"/>
    </location>
</feature>
<evidence type="ECO:0000313" key="5">
    <source>
        <dbReference type="Proteomes" id="UP000288805"/>
    </source>
</evidence>